<dbReference type="PANTHER" id="PTHR43281:SF1">
    <property type="entry name" value="FARNESYL DIPHOSPHATE SYNTHASE"/>
    <property type="match status" value="1"/>
</dbReference>
<evidence type="ECO:0000256" key="5">
    <source>
        <dbReference type="ARBA" id="ARBA00023229"/>
    </source>
</evidence>
<dbReference type="GO" id="GO:0008299">
    <property type="term" value="P:isoprenoid biosynthetic process"/>
    <property type="evidence" value="ECO:0007669"/>
    <property type="project" value="UniProtKB-KW"/>
</dbReference>
<keyword evidence="3" id="KW-0479">Metal-binding</keyword>
<evidence type="ECO:0000256" key="3">
    <source>
        <dbReference type="ARBA" id="ARBA00022723"/>
    </source>
</evidence>
<dbReference type="PROSITE" id="PS00444">
    <property type="entry name" value="POLYPRENYL_SYNTHASE_2"/>
    <property type="match status" value="1"/>
</dbReference>
<name>A0A8S2MSX8_9BILA</name>
<accession>A0A8S2MSX8</accession>
<dbReference type="PROSITE" id="PS00723">
    <property type="entry name" value="POLYPRENYL_SYNTHASE_1"/>
    <property type="match status" value="1"/>
</dbReference>
<reference evidence="6" key="1">
    <citation type="submission" date="2021-02" db="EMBL/GenBank/DDBJ databases">
        <authorList>
            <person name="Nowell W R."/>
        </authorList>
    </citation>
    <scope>NUCLEOTIDE SEQUENCE</scope>
</reference>
<dbReference type="InterPro" id="IPR000092">
    <property type="entry name" value="Polyprenyl_synt"/>
</dbReference>
<dbReference type="SFLD" id="SFLDS00005">
    <property type="entry name" value="Isoprenoid_Synthase_Type_I"/>
    <property type="match status" value="1"/>
</dbReference>
<proteinExistence type="predicted"/>
<dbReference type="SUPFAM" id="SSF48576">
    <property type="entry name" value="Terpenoid synthases"/>
    <property type="match status" value="1"/>
</dbReference>
<gene>
    <name evidence="6" type="ORF">GIL414_LOCUS10049</name>
</gene>
<evidence type="ECO:0000313" key="6">
    <source>
        <dbReference type="EMBL" id="CAF3969009.1"/>
    </source>
</evidence>
<organism evidence="6 7">
    <name type="scientific">Rotaria magnacalcarata</name>
    <dbReference type="NCBI Taxonomy" id="392030"/>
    <lineage>
        <taxon>Eukaryota</taxon>
        <taxon>Metazoa</taxon>
        <taxon>Spiralia</taxon>
        <taxon>Gnathifera</taxon>
        <taxon>Rotifera</taxon>
        <taxon>Eurotatoria</taxon>
        <taxon>Bdelloidea</taxon>
        <taxon>Philodinida</taxon>
        <taxon>Philodinidae</taxon>
        <taxon>Rotaria</taxon>
    </lineage>
</organism>
<dbReference type="PANTHER" id="PTHR43281">
    <property type="entry name" value="FARNESYL DIPHOSPHATE SYNTHASE"/>
    <property type="match status" value="1"/>
</dbReference>
<keyword evidence="4" id="KW-0460">Magnesium</keyword>
<sequence length="938" mass="107867">MHHFHIHNPSKNVQNLAHIDARIPNDPGTSQISKILTEKEIQQRQLIEQYIFSKLEAYANKPRFWQLTHSSQIKRRLLNKSEHISNLYSLPSNFVRDSINQVFINIDTHALQLRQLLQYSSCISSESSFLFQKFKTSNNQWRSLQLERAQQIFPNISDEELTEDEILKKYYSHVIETLTPKPDTVSSNCAAQLREQPFDLKHAYEQAESQAKDYLMQILQNNRKRSTPDLELIQEMLNLGFQHMKIMPTHQDFDDATNFLPKISLLHNTKQAYESDLKNMSDDFMLLRFGKVFGPDALPTTARCNNQFIYLVHLFIKSISHLIMMIRVTPDNNEEISSIIKTVIGNIFSTEINASIIKINDDNFFLPKFNIDQWTWLLEKWRDALRTFPIVLTQVGGFSRLLRTTIGIGIVRIFNFSETIINNNETLESTLINEQLFHALQMGSVLKSHFTYTCTTYFGDIKSAREESNRLWIMPFLGQLTDDCRDFYDDIQSNSVTPFTHYASFIGRQQISTKQLLNPFYIFLHLCSDIYVSSQRDIQTGAFIGRRISRTLKSIQTSSGESALREFLYLFCQDNLRLHDYLWINVRSHFSNVSDPEKLFFRIINKASIQYSRTNRKLETYIGDHLRQIEDSLHIHLFSKTQKPPSVTRPDEQLLISAMNYSVTAGGKRLRPLLMMMVCDLYHIDLKNVLPLACGIEYLHTSSLILDDLPAQDNSDLRRGRPTLHKTTINNDIPNTLCEGRAQLAAIDLIAVSMSLINHDLVKNGFTPERVNQVVSEISLSMHDLCIGQMMDLRAAHVSTEKENGQLDELDRVAWLKTGKAIEIALIPPAILAISPSTSSVDIQCIEIANIRELGRLMGILFQMRDDLLDVEGEDIGKPMALDIKNNTTTYVSVLGIEGTRQRLKELCRQTLKLVDECWSSSAGTIRDVVNYIVNRKN</sequence>
<dbReference type="AlphaFoldDB" id="A0A8S2MSX8"/>
<keyword evidence="5" id="KW-0414">Isoprene biosynthesis</keyword>
<comment type="cofactor">
    <cofactor evidence="1">
        <name>Mg(2+)</name>
        <dbReference type="ChEBI" id="CHEBI:18420"/>
    </cofactor>
</comment>
<dbReference type="Gene3D" id="1.10.600.10">
    <property type="entry name" value="Farnesyl Diphosphate Synthase"/>
    <property type="match status" value="1"/>
</dbReference>
<dbReference type="CDD" id="cd00685">
    <property type="entry name" value="Trans_IPPS_HT"/>
    <property type="match status" value="1"/>
</dbReference>
<evidence type="ECO:0000256" key="1">
    <source>
        <dbReference type="ARBA" id="ARBA00001946"/>
    </source>
</evidence>
<evidence type="ECO:0000313" key="7">
    <source>
        <dbReference type="Proteomes" id="UP000681720"/>
    </source>
</evidence>
<dbReference type="EMBL" id="CAJOBJ010003534">
    <property type="protein sequence ID" value="CAF3969009.1"/>
    <property type="molecule type" value="Genomic_DNA"/>
</dbReference>
<dbReference type="InterPro" id="IPR033749">
    <property type="entry name" value="Polyprenyl_synt_CS"/>
</dbReference>
<dbReference type="Pfam" id="PF00348">
    <property type="entry name" value="polyprenyl_synt"/>
    <property type="match status" value="1"/>
</dbReference>
<evidence type="ECO:0000256" key="4">
    <source>
        <dbReference type="ARBA" id="ARBA00022842"/>
    </source>
</evidence>
<dbReference type="InterPro" id="IPR008949">
    <property type="entry name" value="Isoprenoid_synthase_dom_sf"/>
</dbReference>
<dbReference type="GO" id="GO:0004659">
    <property type="term" value="F:prenyltransferase activity"/>
    <property type="evidence" value="ECO:0007669"/>
    <property type="project" value="InterPro"/>
</dbReference>
<dbReference type="Proteomes" id="UP000681720">
    <property type="component" value="Unassembled WGS sequence"/>
</dbReference>
<evidence type="ECO:0000256" key="2">
    <source>
        <dbReference type="ARBA" id="ARBA00022679"/>
    </source>
</evidence>
<comment type="caution">
    <text evidence="6">The sequence shown here is derived from an EMBL/GenBank/DDBJ whole genome shotgun (WGS) entry which is preliminary data.</text>
</comment>
<dbReference type="GO" id="GO:0046872">
    <property type="term" value="F:metal ion binding"/>
    <property type="evidence" value="ECO:0007669"/>
    <property type="project" value="UniProtKB-KW"/>
</dbReference>
<keyword evidence="2" id="KW-0808">Transferase</keyword>
<protein>
    <submittedName>
        <fullName evidence="6">Uncharacterized protein</fullName>
    </submittedName>
</protein>